<proteinExistence type="predicted"/>
<evidence type="ECO:0000313" key="1">
    <source>
        <dbReference type="EMBL" id="KIO27206.1"/>
    </source>
</evidence>
<sequence>MNQDDKGLGLSALESAWAGHRTLSLRLAASEQGVYKDGQSRLSDDDGLVSEGSTVQAFEAESTSTDANLSSSAADNSDLPAKAAALKAKRKRQRLRKKAANDTVGAGAERRVNFIRRSLQVAQEDFAIDETIHSNQGYEGVRDGGVDWRDSDPGVDRLDFLRNSRGYLIIDTSGHHAMDIPLADADGRIWAVILGEPTGWDTRRKGIRVARDCLDQQTAHLAVRPNRRGAFQSFNYGFSFGNGRTKPMNFINSPTIQAALTEFYEDEHMRALFQYAESAIQTWFPDHQGDFRDAIAPRFEQHCLGHMPRLHRW</sequence>
<accession>A0A0C3QJD9</accession>
<keyword evidence="2" id="KW-1185">Reference proteome</keyword>
<dbReference type="HOGENOM" id="CLU_889014_0_0_1"/>
<dbReference type="Proteomes" id="UP000054248">
    <property type="component" value="Unassembled WGS sequence"/>
</dbReference>
<protein>
    <submittedName>
        <fullName evidence="1">Uncharacterized protein</fullName>
    </submittedName>
</protein>
<reference evidence="1 2" key="1">
    <citation type="submission" date="2014-04" db="EMBL/GenBank/DDBJ databases">
        <authorList>
            <consortium name="DOE Joint Genome Institute"/>
            <person name="Kuo A."/>
            <person name="Girlanda M."/>
            <person name="Perotto S."/>
            <person name="Kohler A."/>
            <person name="Nagy L.G."/>
            <person name="Floudas D."/>
            <person name="Copeland A."/>
            <person name="Barry K.W."/>
            <person name="Cichocki N."/>
            <person name="Veneault-Fourrey C."/>
            <person name="LaButti K."/>
            <person name="Lindquist E.A."/>
            <person name="Lipzen A."/>
            <person name="Lundell T."/>
            <person name="Morin E."/>
            <person name="Murat C."/>
            <person name="Sun H."/>
            <person name="Tunlid A."/>
            <person name="Henrissat B."/>
            <person name="Grigoriev I.V."/>
            <person name="Hibbett D.S."/>
            <person name="Martin F."/>
            <person name="Nordberg H.P."/>
            <person name="Cantor M.N."/>
            <person name="Hua S.X."/>
        </authorList>
    </citation>
    <scope>NUCLEOTIDE SEQUENCE [LARGE SCALE GENOMIC DNA]</scope>
    <source>
        <strain evidence="1 2">MUT 4182</strain>
    </source>
</reference>
<dbReference type="EMBL" id="KN823012">
    <property type="protein sequence ID" value="KIO27206.1"/>
    <property type="molecule type" value="Genomic_DNA"/>
</dbReference>
<gene>
    <name evidence="1" type="ORF">M407DRAFT_23510</name>
</gene>
<name>A0A0C3QJD9_9AGAM</name>
<dbReference type="OrthoDB" id="3031270at2759"/>
<reference evidence="2" key="2">
    <citation type="submission" date="2015-01" db="EMBL/GenBank/DDBJ databases">
        <title>Evolutionary Origins and Diversification of the Mycorrhizal Mutualists.</title>
        <authorList>
            <consortium name="DOE Joint Genome Institute"/>
            <consortium name="Mycorrhizal Genomics Consortium"/>
            <person name="Kohler A."/>
            <person name="Kuo A."/>
            <person name="Nagy L.G."/>
            <person name="Floudas D."/>
            <person name="Copeland A."/>
            <person name="Barry K.W."/>
            <person name="Cichocki N."/>
            <person name="Veneault-Fourrey C."/>
            <person name="LaButti K."/>
            <person name="Lindquist E.A."/>
            <person name="Lipzen A."/>
            <person name="Lundell T."/>
            <person name="Morin E."/>
            <person name="Murat C."/>
            <person name="Riley R."/>
            <person name="Ohm R."/>
            <person name="Sun H."/>
            <person name="Tunlid A."/>
            <person name="Henrissat B."/>
            <person name="Grigoriev I.V."/>
            <person name="Hibbett D.S."/>
            <person name="Martin F."/>
        </authorList>
    </citation>
    <scope>NUCLEOTIDE SEQUENCE [LARGE SCALE GENOMIC DNA]</scope>
    <source>
        <strain evidence="2">MUT 4182</strain>
    </source>
</reference>
<organism evidence="1 2">
    <name type="scientific">Tulasnella calospora MUT 4182</name>
    <dbReference type="NCBI Taxonomy" id="1051891"/>
    <lineage>
        <taxon>Eukaryota</taxon>
        <taxon>Fungi</taxon>
        <taxon>Dikarya</taxon>
        <taxon>Basidiomycota</taxon>
        <taxon>Agaricomycotina</taxon>
        <taxon>Agaricomycetes</taxon>
        <taxon>Cantharellales</taxon>
        <taxon>Tulasnellaceae</taxon>
        <taxon>Tulasnella</taxon>
    </lineage>
</organism>
<dbReference type="AlphaFoldDB" id="A0A0C3QJD9"/>
<evidence type="ECO:0000313" key="2">
    <source>
        <dbReference type="Proteomes" id="UP000054248"/>
    </source>
</evidence>